<organism evidence="6 7">
    <name type="scientific">Saguinus oedipus</name>
    <name type="common">Cotton-top tamarin</name>
    <name type="synonym">Oedipomidas oedipus</name>
    <dbReference type="NCBI Taxonomy" id="9490"/>
    <lineage>
        <taxon>Eukaryota</taxon>
        <taxon>Metazoa</taxon>
        <taxon>Chordata</taxon>
        <taxon>Craniata</taxon>
        <taxon>Vertebrata</taxon>
        <taxon>Euteleostomi</taxon>
        <taxon>Mammalia</taxon>
        <taxon>Eutheria</taxon>
        <taxon>Euarchontoglires</taxon>
        <taxon>Primates</taxon>
        <taxon>Haplorrhini</taxon>
        <taxon>Platyrrhini</taxon>
        <taxon>Cebidae</taxon>
        <taxon>Callitrichinae</taxon>
        <taxon>Saguinus</taxon>
    </lineage>
</organism>
<dbReference type="InterPro" id="IPR000237">
    <property type="entry name" value="GRIP_dom"/>
</dbReference>
<sequence>MQEKIVVFQQERDQVMLSLKQNQMENTALRNVVQCLCDNKFQSNQELERLRNHLLELEDSYTQEALAAEDREAKLRKKVTVLEEKLVSSSNAMENASHPASVQVESLQEQLNVVSKQRDGSVLQLSASKEQVKQYAVSLANLQMALQHFQQEEQAMYSAELEKQKHLRAEWKKREEHLERKVLSLQEHLDEANTALDSASRRTEQVEELRKQNEVRPEMPDDVQKKLMNLANTSEGKVDKVLMRNLFIHHFQAPKHQRHEVLQLVGSILGVRREEMEQLFHDSQRVTRWMTGWLGGGSESVPSTPLKPNQ</sequence>
<keyword evidence="7" id="KW-1185">Reference proteome</keyword>
<gene>
    <name evidence="6" type="primary">TRIP11_12</name>
    <name evidence="6" type="ORF">P7K49_027086</name>
</gene>
<dbReference type="EMBL" id="JASSZA010000013">
    <property type="protein sequence ID" value="KAK2095670.1"/>
    <property type="molecule type" value="Genomic_DNA"/>
</dbReference>
<feature type="domain" description="GRIP" evidence="5">
    <location>
        <begin position="233"/>
        <end position="282"/>
    </location>
</feature>
<keyword evidence="2" id="KW-0333">Golgi apparatus</keyword>
<accession>A0ABQ9UG10</accession>
<feature type="coiled-coil region" evidence="4">
    <location>
        <begin position="161"/>
        <end position="209"/>
    </location>
</feature>
<evidence type="ECO:0000256" key="2">
    <source>
        <dbReference type="ARBA" id="ARBA00023034"/>
    </source>
</evidence>
<keyword evidence="6" id="KW-0675">Receptor</keyword>
<evidence type="ECO:0000256" key="3">
    <source>
        <dbReference type="ARBA" id="ARBA00023054"/>
    </source>
</evidence>
<evidence type="ECO:0000313" key="7">
    <source>
        <dbReference type="Proteomes" id="UP001266305"/>
    </source>
</evidence>
<reference evidence="6 7" key="1">
    <citation type="submission" date="2023-05" db="EMBL/GenBank/DDBJ databases">
        <title>B98-5 Cell Line De Novo Hybrid Assembly: An Optical Mapping Approach.</title>
        <authorList>
            <person name="Kananen K."/>
            <person name="Auerbach J.A."/>
            <person name="Kautto E."/>
            <person name="Blachly J.S."/>
        </authorList>
    </citation>
    <scope>NUCLEOTIDE SEQUENCE [LARGE SCALE GENOMIC DNA]</scope>
    <source>
        <strain evidence="6">B95-8</strain>
        <tissue evidence="6">Cell line</tissue>
    </source>
</reference>
<comment type="subcellular location">
    <subcellularLocation>
        <location evidence="1">Golgi apparatus</location>
    </subcellularLocation>
</comment>
<evidence type="ECO:0000256" key="4">
    <source>
        <dbReference type="SAM" id="Coils"/>
    </source>
</evidence>
<evidence type="ECO:0000259" key="5">
    <source>
        <dbReference type="PROSITE" id="PS50913"/>
    </source>
</evidence>
<dbReference type="InterPro" id="IPR019459">
    <property type="entry name" value="GRAB"/>
</dbReference>
<dbReference type="PANTHER" id="PTHR18921">
    <property type="entry name" value="MYOSIN HEAVY CHAIN - RELATED"/>
    <property type="match status" value="1"/>
</dbReference>
<dbReference type="PANTHER" id="PTHR18921:SF2">
    <property type="entry name" value="THYROID RECEPTOR-INTERACTING PROTEIN 11"/>
    <property type="match status" value="1"/>
</dbReference>
<proteinExistence type="predicted"/>
<evidence type="ECO:0000313" key="6">
    <source>
        <dbReference type="EMBL" id="KAK2095670.1"/>
    </source>
</evidence>
<feature type="coiled-coil region" evidence="4">
    <location>
        <begin position="40"/>
        <end position="85"/>
    </location>
</feature>
<name>A0ABQ9UG10_SAGOE</name>
<protein>
    <submittedName>
        <fullName evidence="6">Thyroid receptor-interacting protein 11</fullName>
    </submittedName>
</protein>
<keyword evidence="3 4" id="KW-0175">Coiled coil</keyword>
<evidence type="ECO:0000256" key="1">
    <source>
        <dbReference type="ARBA" id="ARBA00004555"/>
    </source>
</evidence>
<comment type="caution">
    <text evidence="6">The sequence shown here is derived from an EMBL/GenBank/DDBJ whole genome shotgun (WGS) entry which is preliminary data.</text>
</comment>
<dbReference type="Pfam" id="PF10375">
    <property type="entry name" value="GRAB"/>
    <property type="match status" value="1"/>
</dbReference>
<dbReference type="PROSITE" id="PS50913">
    <property type="entry name" value="GRIP"/>
    <property type="match status" value="1"/>
</dbReference>
<dbReference type="Proteomes" id="UP001266305">
    <property type="component" value="Unassembled WGS sequence"/>
</dbReference>